<proteinExistence type="predicted"/>
<gene>
    <name evidence="1" type="ORF">PIIN_09608</name>
</gene>
<protein>
    <submittedName>
        <fullName evidence="1">Uncharacterized protein</fullName>
    </submittedName>
</protein>
<sequence length="110" mass="12063">MSFYPIPTPDFELVPAPDIFHPFFVQGVEYISGNSQMQVINSLLFSDLTQTSPGTIHDSLLSDEMKLLPQLSAGVYDQPAELTTSASFWKASQSSKLSIPSQVPNYPALP</sequence>
<keyword evidence="2" id="KW-1185">Reference proteome</keyword>
<evidence type="ECO:0000313" key="2">
    <source>
        <dbReference type="Proteomes" id="UP000007148"/>
    </source>
</evidence>
<name>G4TWC4_SERID</name>
<dbReference type="HOGENOM" id="CLU_2172023_0_0_1"/>
<dbReference type="Proteomes" id="UP000007148">
    <property type="component" value="Unassembled WGS sequence"/>
</dbReference>
<evidence type="ECO:0000313" key="1">
    <source>
        <dbReference type="EMBL" id="CCA75617.1"/>
    </source>
</evidence>
<dbReference type="InParanoid" id="G4TWC4"/>
<dbReference type="EMBL" id="CAFZ01000483">
    <property type="protein sequence ID" value="CCA75617.1"/>
    <property type="molecule type" value="Genomic_DNA"/>
</dbReference>
<organism evidence="1 2">
    <name type="scientific">Serendipita indica (strain DSM 11827)</name>
    <name type="common">Root endophyte fungus</name>
    <name type="synonym">Piriformospora indica</name>
    <dbReference type="NCBI Taxonomy" id="1109443"/>
    <lineage>
        <taxon>Eukaryota</taxon>
        <taxon>Fungi</taxon>
        <taxon>Dikarya</taxon>
        <taxon>Basidiomycota</taxon>
        <taxon>Agaricomycotina</taxon>
        <taxon>Agaricomycetes</taxon>
        <taxon>Sebacinales</taxon>
        <taxon>Serendipitaceae</taxon>
        <taxon>Serendipita</taxon>
    </lineage>
</organism>
<reference evidence="1 2" key="1">
    <citation type="journal article" date="2011" name="PLoS Pathog.">
        <title>Endophytic Life Strategies Decoded by Genome and Transcriptome Analyses of the Mutualistic Root Symbiont Piriformospora indica.</title>
        <authorList>
            <person name="Zuccaro A."/>
            <person name="Lahrmann U."/>
            <person name="Guldener U."/>
            <person name="Langen G."/>
            <person name="Pfiffi S."/>
            <person name="Biedenkopf D."/>
            <person name="Wong P."/>
            <person name="Samans B."/>
            <person name="Grimm C."/>
            <person name="Basiewicz M."/>
            <person name="Murat C."/>
            <person name="Martin F."/>
            <person name="Kogel K.H."/>
        </authorList>
    </citation>
    <scope>NUCLEOTIDE SEQUENCE [LARGE SCALE GENOMIC DNA]</scope>
    <source>
        <strain evidence="1 2">DSM 11827</strain>
    </source>
</reference>
<accession>G4TWC4</accession>
<dbReference type="AlphaFoldDB" id="G4TWC4"/>
<comment type="caution">
    <text evidence="1">The sequence shown here is derived from an EMBL/GenBank/DDBJ whole genome shotgun (WGS) entry which is preliminary data.</text>
</comment>